<dbReference type="InterPro" id="IPR036237">
    <property type="entry name" value="Xyl_isomerase-like_sf"/>
</dbReference>
<sequence length="389" mass="44364">MELNHGLHLGYCTNIHRGEDWASTWRGLEEYTLQVRRRVAKGRKYGIGLRLSERAARELSAPCQMAEFQEWLEKHDCYVFTINGFPYGNFHGERVKEEVFKPDWTSPKRLEYTKLLFDLLAQLLPAGMSGSVSTLPGSHKEFGVGKEELGLIFDHLQVCSQHIESLREKTGKDLHLGLEPEPLGLVETSGEVLKFFGLYLDRHPRDGRFLRNVGVNYDCCHLAVEFEEADEALSRIADAGVRLSKLHLSSALKLKPTVENLERLKEFDEPVYFHQVIASDGVNPLRRFRDIPEALEFARSMPGQVGEEWRVHFHIPLHASPTGGFGDTQDHILGCLDWLAARPKACQHLEMETYTWEVLPVELRAGDVVDQLCAEYDWTLGEMRKRGLA</sequence>
<dbReference type="Proteomes" id="UP000306196">
    <property type="component" value="Unassembled WGS sequence"/>
</dbReference>
<dbReference type="NCBIfam" id="NF035939">
    <property type="entry name" value="TIM_EboE"/>
    <property type="match status" value="1"/>
</dbReference>
<evidence type="ECO:0008006" key="3">
    <source>
        <dbReference type="Google" id="ProtNLM"/>
    </source>
</evidence>
<dbReference type="Gene3D" id="3.20.20.150">
    <property type="entry name" value="Divalent-metal-dependent TIM barrel enzymes"/>
    <property type="match status" value="1"/>
</dbReference>
<evidence type="ECO:0000313" key="2">
    <source>
        <dbReference type="Proteomes" id="UP000306196"/>
    </source>
</evidence>
<evidence type="ECO:0000313" key="1">
    <source>
        <dbReference type="EMBL" id="TLD72297.1"/>
    </source>
</evidence>
<gene>
    <name evidence="1" type="ORF">FEM03_02780</name>
</gene>
<dbReference type="OrthoDB" id="9785907at2"/>
<dbReference type="SUPFAM" id="SSF51658">
    <property type="entry name" value="Xylose isomerase-like"/>
    <property type="match status" value="1"/>
</dbReference>
<accession>A0A5R8KJ68</accession>
<dbReference type="EMBL" id="VAUV01000002">
    <property type="protein sequence ID" value="TLD72297.1"/>
    <property type="molecule type" value="Genomic_DNA"/>
</dbReference>
<protein>
    <recommendedName>
        <fullName evidence="3">TIM barrel protein</fullName>
    </recommendedName>
</protein>
<organism evidence="1 2">
    <name type="scientific">Phragmitibacter flavus</name>
    <dbReference type="NCBI Taxonomy" id="2576071"/>
    <lineage>
        <taxon>Bacteria</taxon>
        <taxon>Pseudomonadati</taxon>
        <taxon>Verrucomicrobiota</taxon>
        <taxon>Verrucomicrobiia</taxon>
        <taxon>Verrucomicrobiales</taxon>
        <taxon>Verrucomicrobiaceae</taxon>
        <taxon>Phragmitibacter</taxon>
    </lineage>
</organism>
<keyword evidence="2" id="KW-1185">Reference proteome</keyword>
<comment type="caution">
    <text evidence="1">The sequence shown here is derived from an EMBL/GenBank/DDBJ whole genome shotgun (WGS) entry which is preliminary data.</text>
</comment>
<proteinExistence type="predicted"/>
<dbReference type="AlphaFoldDB" id="A0A5R8KJ68"/>
<name>A0A5R8KJ68_9BACT</name>
<dbReference type="RefSeq" id="WP_138084653.1">
    <property type="nucleotide sequence ID" value="NZ_VAUV01000002.1"/>
</dbReference>
<reference evidence="1 2" key="1">
    <citation type="submission" date="2019-05" db="EMBL/GenBank/DDBJ databases">
        <title>Verrucobacter flavum gen. nov., sp. nov. a new member of the family Verrucomicrobiaceae.</title>
        <authorList>
            <person name="Szuroczki S."/>
            <person name="Abbaszade G."/>
            <person name="Szabo A."/>
            <person name="Felfoldi T."/>
            <person name="Schumann P."/>
            <person name="Boka K."/>
            <person name="Keki Z."/>
            <person name="Toumi M."/>
            <person name="Toth E."/>
        </authorList>
    </citation>
    <scope>NUCLEOTIDE SEQUENCE [LARGE SCALE GENOMIC DNA]</scope>
    <source>
        <strain evidence="1 2">MG-N-17</strain>
    </source>
</reference>